<dbReference type="GO" id="GO:0005886">
    <property type="term" value="C:plasma membrane"/>
    <property type="evidence" value="ECO:0007669"/>
    <property type="project" value="TreeGrafter"/>
</dbReference>
<evidence type="ECO:0000256" key="2">
    <source>
        <dbReference type="ARBA" id="ARBA00007357"/>
    </source>
</evidence>
<dbReference type="Gene3D" id="1.10.1380.10">
    <property type="entry name" value="Neutral endopeptidase , domain2"/>
    <property type="match status" value="1"/>
</dbReference>
<dbReference type="CDD" id="cd08662">
    <property type="entry name" value="M13"/>
    <property type="match status" value="1"/>
</dbReference>
<keyword evidence="13" id="KW-1185">Reference proteome</keyword>
<feature type="domain" description="Peptidase M13 N-terminal" evidence="11">
    <location>
        <begin position="112"/>
        <end position="498"/>
    </location>
</feature>
<keyword evidence="9" id="KW-0472">Membrane</keyword>
<proteinExistence type="inferred from homology"/>
<dbReference type="OMA" id="KENDKWM"/>
<comment type="cofactor">
    <cofactor evidence="1">
        <name>Zn(2+)</name>
        <dbReference type="ChEBI" id="CHEBI:29105"/>
    </cofactor>
</comment>
<evidence type="ECO:0000259" key="11">
    <source>
        <dbReference type="Pfam" id="PF05649"/>
    </source>
</evidence>
<dbReference type="OrthoDB" id="7867452at2759"/>
<dbReference type="STRING" id="407821.A0A087UBS6"/>
<keyword evidence="6" id="KW-0862">Zinc</keyword>
<evidence type="ECO:0000259" key="10">
    <source>
        <dbReference type="Pfam" id="PF01431"/>
    </source>
</evidence>
<evidence type="ECO:0000256" key="3">
    <source>
        <dbReference type="ARBA" id="ARBA00022670"/>
    </source>
</evidence>
<feature type="domain" description="Peptidase M13 C-terminal" evidence="10">
    <location>
        <begin position="563"/>
        <end position="763"/>
    </location>
</feature>
<dbReference type="EMBL" id="KK119120">
    <property type="protein sequence ID" value="KFM74815.1"/>
    <property type="molecule type" value="Genomic_DNA"/>
</dbReference>
<dbReference type="InterPro" id="IPR024079">
    <property type="entry name" value="MetalloPept_cat_dom_sf"/>
</dbReference>
<feature type="non-terminal residue" evidence="12">
    <location>
        <position position="764"/>
    </location>
</feature>
<keyword evidence="3" id="KW-0645">Protease</keyword>
<dbReference type="PROSITE" id="PS51885">
    <property type="entry name" value="NEPRILYSIN"/>
    <property type="match status" value="1"/>
</dbReference>
<protein>
    <submittedName>
        <fullName evidence="12">Endothelin-converting enzyme 2</fullName>
    </submittedName>
</protein>
<keyword evidence="9" id="KW-1133">Transmembrane helix</keyword>
<dbReference type="Pfam" id="PF05649">
    <property type="entry name" value="Peptidase_M13_N"/>
    <property type="match status" value="1"/>
</dbReference>
<organism evidence="12 13">
    <name type="scientific">Stegodyphus mimosarum</name>
    <name type="common">African social velvet spider</name>
    <dbReference type="NCBI Taxonomy" id="407821"/>
    <lineage>
        <taxon>Eukaryota</taxon>
        <taxon>Metazoa</taxon>
        <taxon>Ecdysozoa</taxon>
        <taxon>Arthropoda</taxon>
        <taxon>Chelicerata</taxon>
        <taxon>Arachnida</taxon>
        <taxon>Araneae</taxon>
        <taxon>Araneomorphae</taxon>
        <taxon>Entelegynae</taxon>
        <taxon>Eresoidea</taxon>
        <taxon>Eresidae</taxon>
        <taxon>Stegodyphus</taxon>
    </lineage>
</organism>
<evidence type="ECO:0000256" key="9">
    <source>
        <dbReference type="SAM" id="Phobius"/>
    </source>
</evidence>
<dbReference type="PANTHER" id="PTHR11733:SF240">
    <property type="entry name" value="GH14155P-RELATED"/>
    <property type="match status" value="1"/>
</dbReference>
<gene>
    <name evidence="12" type="ORF">X975_10624</name>
</gene>
<dbReference type="Pfam" id="PF01431">
    <property type="entry name" value="Peptidase_M13"/>
    <property type="match status" value="1"/>
</dbReference>
<keyword evidence="4" id="KW-0479">Metal-binding</keyword>
<evidence type="ECO:0000313" key="12">
    <source>
        <dbReference type="EMBL" id="KFM74815.1"/>
    </source>
</evidence>
<evidence type="ECO:0000256" key="7">
    <source>
        <dbReference type="ARBA" id="ARBA00023049"/>
    </source>
</evidence>
<dbReference type="GO" id="GO:0046872">
    <property type="term" value="F:metal ion binding"/>
    <property type="evidence" value="ECO:0007669"/>
    <property type="project" value="UniProtKB-KW"/>
</dbReference>
<dbReference type="InterPro" id="IPR042089">
    <property type="entry name" value="Peptidase_M13_dom_2"/>
</dbReference>
<dbReference type="AlphaFoldDB" id="A0A087UBS6"/>
<evidence type="ECO:0000256" key="6">
    <source>
        <dbReference type="ARBA" id="ARBA00022833"/>
    </source>
</evidence>
<accession>A0A087UBS6</accession>
<evidence type="ECO:0000256" key="4">
    <source>
        <dbReference type="ARBA" id="ARBA00022723"/>
    </source>
</evidence>
<dbReference type="GO" id="GO:0004222">
    <property type="term" value="F:metalloendopeptidase activity"/>
    <property type="evidence" value="ECO:0007669"/>
    <property type="project" value="InterPro"/>
</dbReference>
<sequence>MHNNKGGDEDKTEPKENDKWMENNEHDKDSELNPKQSRLDDLRGRAKKFASNKYHVIIVLLCIILFILFLIVIILSVQLGTYKCPEKNECRTFECLNTAAAVVSRSDALVDPCDNFWDYSCNGWMALNPLPKNRGSYSVSDQLKEEIYNRVRHIIDLLPYDSESTSHQFKVKTFYTSCRNLKDIEYWVPEKIKQAIHEIGGWAIINDSPGGHWSRQDVLKKLHVTFGVSAFFKLLVEADDIDPVRNIIKLVPGGLGLPSPKYYFKPHDDMFVRAYKDFIKNTIQEMGVTLHEANRFAEEIFHYEKRLAEVTPDPEVLRNTKDLYVILTVNELDRLSTSILWTDLLQSYFPGVVGPETEVAVLSENYFRDVSRIISSTDNSVLNNYYMWRFMHTFVPHSSSRFRLVANHFKQTFEGVTDLNLEYQDNWEFCIDVTSQFLGHAIGAMYVEHYFPRSSHEEVQVYLHKLVGALNILASGIPWLEESSHDAAQSKIRSLLLLSGHPSFVRNNTLATYYKELRVQVEYFQNLKDGVYFLHKKQEEMLKKTAVPDYSWTIYSHGTEVDYKYAGNQLVVPAGLFEDPLFDFGAPLSVKYGVLAAHVANKLAEVFDDKGINYDMYGTLKPWIGNNSAVAFKNKKDCLKKTIANYTLHDIETEPDLTVGSVIADIGGVKIAYEAYKKHIKEEKEEDVLPGTDISNDQLFFISYAQSLCQIIKAEKLKSTKECSTRLPEELRVLSTLQQLPEFSRAFSCSKASVMNSRQSCNIW</sequence>
<comment type="similarity">
    <text evidence="2">Belongs to the peptidase M13 family.</text>
</comment>
<dbReference type="SUPFAM" id="SSF55486">
    <property type="entry name" value="Metalloproteases ('zincins'), catalytic domain"/>
    <property type="match status" value="1"/>
</dbReference>
<feature type="transmembrane region" description="Helical" evidence="9">
    <location>
        <begin position="54"/>
        <end position="77"/>
    </location>
</feature>
<keyword evidence="7" id="KW-0482">Metalloprotease</keyword>
<dbReference type="InterPro" id="IPR000718">
    <property type="entry name" value="Peptidase_M13"/>
</dbReference>
<dbReference type="Gene3D" id="3.40.390.10">
    <property type="entry name" value="Collagenase (Catalytic Domain)"/>
    <property type="match status" value="1"/>
</dbReference>
<reference evidence="12 13" key="1">
    <citation type="submission" date="2013-11" db="EMBL/GenBank/DDBJ databases">
        <title>Genome sequencing of Stegodyphus mimosarum.</title>
        <authorList>
            <person name="Bechsgaard J."/>
        </authorList>
    </citation>
    <scope>NUCLEOTIDE SEQUENCE [LARGE SCALE GENOMIC DNA]</scope>
</reference>
<dbReference type="PANTHER" id="PTHR11733">
    <property type="entry name" value="ZINC METALLOPROTEASE FAMILY M13 NEPRILYSIN-RELATED"/>
    <property type="match status" value="1"/>
</dbReference>
<evidence type="ECO:0000256" key="1">
    <source>
        <dbReference type="ARBA" id="ARBA00001947"/>
    </source>
</evidence>
<dbReference type="InterPro" id="IPR008753">
    <property type="entry name" value="Peptidase_M13_N"/>
</dbReference>
<dbReference type="Proteomes" id="UP000054359">
    <property type="component" value="Unassembled WGS sequence"/>
</dbReference>
<keyword evidence="5" id="KW-0378">Hydrolase</keyword>
<feature type="region of interest" description="Disordered" evidence="8">
    <location>
        <begin position="1"/>
        <end position="37"/>
    </location>
</feature>
<name>A0A087UBS6_STEMI</name>
<keyword evidence="9" id="KW-0812">Transmembrane</keyword>
<evidence type="ECO:0000313" key="13">
    <source>
        <dbReference type="Proteomes" id="UP000054359"/>
    </source>
</evidence>
<dbReference type="GO" id="GO:0016485">
    <property type="term" value="P:protein processing"/>
    <property type="evidence" value="ECO:0007669"/>
    <property type="project" value="TreeGrafter"/>
</dbReference>
<dbReference type="InterPro" id="IPR018497">
    <property type="entry name" value="Peptidase_M13_C"/>
</dbReference>
<evidence type="ECO:0000256" key="8">
    <source>
        <dbReference type="SAM" id="MobiDB-lite"/>
    </source>
</evidence>
<evidence type="ECO:0000256" key="5">
    <source>
        <dbReference type="ARBA" id="ARBA00022801"/>
    </source>
</evidence>